<dbReference type="KEGG" id="lins:G7067_06820"/>
<dbReference type="AlphaFoldDB" id="A0A6G8FIN9"/>
<accession>A0A6G8FIN9</accession>
<dbReference type="Proteomes" id="UP000501387">
    <property type="component" value="Chromosome"/>
</dbReference>
<name>A0A6G8FIN9_9MICO</name>
<organism evidence="1 2">
    <name type="scientific">Leucobacter insecticola</name>
    <dbReference type="NCBI Taxonomy" id="2714934"/>
    <lineage>
        <taxon>Bacteria</taxon>
        <taxon>Bacillati</taxon>
        <taxon>Actinomycetota</taxon>
        <taxon>Actinomycetes</taxon>
        <taxon>Micrococcales</taxon>
        <taxon>Microbacteriaceae</taxon>
        <taxon>Leucobacter</taxon>
    </lineage>
</organism>
<protein>
    <submittedName>
        <fullName evidence="1">Uncharacterized protein</fullName>
    </submittedName>
</protein>
<proteinExistence type="predicted"/>
<sequence>MGEYVRRVKTRSGATAVQIASKTRGVRTIIEHIGSAHTDLELELMVQTAKTRVRERAQAAGETELQIDTPTDPVVPRITMQHSYSRLLYDTLVGLYDRLGFTDAVTDRVFRDLVVARLIEPASKLDTIRILENLGLKAPRIVAFTGH</sequence>
<evidence type="ECO:0000313" key="2">
    <source>
        <dbReference type="Proteomes" id="UP000501387"/>
    </source>
</evidence>
<gene>
    <name evidence="1" type="ORF">G7067_06820</name>
</gene>
<reference evidence="1 2" key="1">
    <citation type="submission" date="2020-03" db="EMBL/GenBank/DDBJ databases">
        <title>Leucobacter sp. nov., isolated from beetles.</title>
        <authorList>
            <person name="Hyun D.-W."/>
            <person name="Bae J.-W."/>
        </authorList>
    </citation>
    <scope>NUCLEOTIDE SEQUENCE [LARGE SCALE GENOMIC DNA]</scope>
    <source>
        <strain evidence="1 2">HDW9B</strain>
    </source>
</reference>
<evidence type="ECO:0000313" key="1">
    <source>
        <dbReference type="EMBL" id="QIM16198.1"/>
    </source>
</evidence>
<dbReference type="EMBL" id="CP049934">
    <property type="protein sequence ID" value="QIM16198.1"/>
    <property type="molecule type" value="Genomic_DNA"/>
</dbReference>
<keyword evidence="2" id="KW-1185">Reference proteome</keyword>